<gene>
    <name evidence="1" type="ORF">DF3PB_4230003</name>
</gene>
<name>A0A380TI47_9ZZZZ</name>
<evidence type="ECO:0008006" key="2">
    <source>
        <dbReference type="Google" id="ProtNLM"/>
    </source>
</evidence>
<evidence type="ECO:0000313" key="1">
    <source>
        <dbReference type="EMBL" id="SUS07381.1"/>
    </source>
</evidence>
<organism evidence="1">
    <name type="scientific">metagenome</name>
    <dbReference type="NCBI Taxonomy" id="256318"/>
    <lineage>
        <taxon>unclassified sequences</taxon>
        <taxon>metagenomes</taxon>
    </lineage>
</organism>
<proteinExistence type="predicted"/>
<dbReference type="EMBL" id="UIDG01000361">
    <property type="protein sequence ID" value="SUS07381.1"/>
    <property type="molecule type" value="Genomic_DNA"/>
</dbReference>
<accession>A0A380TI47</accession>
<protein>
    <recommendedName>
        <fullName evidence="2">Transposase</fullName>
    </recommendedName>
</protein>
<dbReference type="AlphaFoldDB" id="A0A380TI47"/>
<reference evidence="1" key="1">
    <citation type="submission" date="2018-07" db="EMBL/GenBank/DDBJ databases">
        <authorList>
            <person name="Quirk P.G."/>
            <person name="Krulwich T.A."/>
        </authorList>
    </citation>
    <scope>NUCLEOTIDE SEQUENCE</scope>
</reference>
<sequence>MSKVERLLDVFRQHPDGIDLTTCSCARRGTLAADSKRGNCQRRFWQHAIRDDADFAAHGLRPLPSGQARRLKPCVGIRLTAIPTDPG</sequence>